<organism evidence="3 4">
    <name type="scientific">Ruegeria marisrubri</name>
    <dbReference type="NCBI Taxonomy" id="1685379"/>
    <lineage>
        <taxon>Bacteria</taxon>
        <taxon>Pseudomonadati</taxon>
        <taxon>Pseudomonadota</taxon>
        <taxon>Alphaproteobacteria</taxon>
        <taxon>Rhodobacterales</taxon>
        <taxon>Roseobacteraceae</taxon>
        <taxon>Ruegeria</taxon>
    </lineage>
</organism>
<feature type="transmembrane region" description="Helical" evidence="1">
    <location>
        <begin position="12"/>
        <end position="31"/>
    </location>
</feature>
<dbReference type="GO" id="GO:0004016">
    <property type="term" value="F:adenylate cyclase activity"/>
    <property type="evidence" value="ECO:0007669"/>
    <property type="project" value="UniProtKB-ARBA"/>
</dbReference>
<dbReference type="SMART" id="SM01080">
    <property type="entry name" value="CHASE2"/>
    <property type="match status" value="1"/>
</dbReference>
<dbReference type="InterPro" id="IPR001054">
    <property type="entry name" value="A/G_cyclase"/>
</dbReference>
<keyword evidence="1" id="KW-0472">Membrane</keyword>
<dbReference type="Pfam" id="PF00211">
    <property type="entry name" value="Guanylate_cyc"/>
    <property type="match status" value="1"/>
</dbReference>
<gene>
    <name evidence="3" type="ORF">AVO45_11190</name>
</gene>
<dbReference type="Proteomes" id="UP000053791">
    <property type="component" value="Unassembled WGS sequence"/>
</dbReference>
<feature type="transmembrane region" description="Helical" evidence="1">
    <location>
        <begin position="359"/>
        <end position="378"/>
    </location>
</feature>
<dbReference type="PANTHER" id="PTHR43081:SF1">
    <property type="entry name" value="ADENYLATE CYCLASE, TERMINAL-DIFFERENTIATION SPECIFIC"/>
    <property type="match status" value="1"/>
</dbReference>
<dbReference type="STRING" id="1685379.AVO45_11190"/>
<evidence type="ECO:0000256" key="1">
    <source>
        <dbReference type="SAM" id="Phobius"/>
    </source>
</evidence>
<reference evidence="3 4" key="1">
    <citation type="submission" date="2015-12" db="EMBL/GenBank/DDBJ databases">
        <authorList>
            <person name="Shamseldin A."/>
            <person name="Moawad H."/>
            <person name="Abd El-Rahim W.M."/>
            <person name="Sadowsky M.J."/>
        </authorList>
    </citation>
    <scope>NUCLEOTIDE SEQUENCE [LARGE SCALE GENOMIC DNA]</scope>
    <source>
        <strain evidence="3 4">ZGT118</strain>
    </source>
</reference>
<evidence type="ECO:0000313" key="3">
    <source>
        <dbReference type="EMBL" id="KUJ76358.1"/>
    </source>
</evidence>
<dbReference type="PROSITE" id="PS51257">
    <property type="entry name" value="PROKAR_LIPOPROTEIN"/>
    <property type="match status" value="1"/>
</dbReference>
<dbReference type="SMART" id="SM00044">
    <property type="entry name" value="CYCc"/>
    <property type="match status" value="1"/>
</dbReference>
<dbReference type="GO" id="GO:0035556">
    <property type="term" value="P:intracellular signal transduction"/>
    <property type="evidence" value="ECO:0007669"/>
    <property type="project" value="InterPro"/>
</dbReference>
<sequence length="744" mass="79943">MFWLSGKRNRKLVFRITGLVLILMGCVLRVVDPYPVEASRLIYFDYLQRLAPRDFDPDLPVRVVDVDEASLSQLGQWPWPRTTLARMVDRLGEYGAAAIAFDMMFAEPDRYSPARLASDPLFAAVLRDDTDLGSLDNDVRFGQAIARLPVVMGVAARLGGPSPSQLQPRAGIIEIGENPAAGLVQVPDWTPLAPPLGDVAAGIGGVNVSPLGGLGVVRTVPLLWASPSGIVPALSIEALRVAMGETNIFAEGAMDEPGIMLSLGLGGFQVPTTERGEIWVRYRRDDPGLYLSAADVLSDTFDPALQAEISGRIILVGTSAAGLLDIRETPLGESVPGVSIHAQIIEQTVLGEVLQRSDITAALELICFVSLGLIVTTVMSGAGAIPSFFAGGAAAASVVGISWLFFEHSSVLFDVTFPLAGGMANFSVLAGFLFVSTEREKRAIRRTFSHYVAPEILDEMEASGHELELGGETQDITVMFSDIRGFTPLTETMSATELVKLLNRLFSRIGDQILAERGTIDKFIGDAVMAFWNAPLPLEDHPLRAARAALRMREALAAFNSSPRMRGRSPIALATGCASGRACVGNIGSRKRFNYTAVGDVVNVAARIEHVCRHVEYDILVSEAVFEATKGMLAMLEAGIVPLKGKSRSEAIYIVVGDEGVAGSAAFAELAENHAKLIKMLREGAPPSEIESLVERCALLGCEIEPGLGRFYAILPERSVDFRPDAQTDEIAFRHFQISRSAGA</sequence>
<dbReference type="Pfam" id="PF05226">
    <property type="entry name" value="CHASE2"/>
    <property type="match status" value="1"/>
</dbReference>
<keyword evidence="1" id="KW-1133">Transmembrane helix</keyword>
<feature type="domain" description="Guanylate cyclase" evidence="2">
    <location>
        <begin position="477"/>
        <end position="609"/>
    </location>
</feature>
<dbReference type="InterPro" id="IPR029787">
    <property type="entry name" value="Nucleotide_cyclase"/>
</dbReference>
<feature type="transmembrane region" description="Helical" evidence="1">
    <location>
        <begin position="385"/>
        <end position="405"/>
    </location>
</feature>
<name>A0A0X3TKU6_9RHOB</name>
<dbReference type="Gene3D" id="3.30.70.1230">
    <property type="entry name" value="Nucleotide cyclase"/>
    <property type="match status" value="1"/>
</dbReference>
<feature type="transmembrane region" description="Helical" evidence="1">
    <location>
        <begin position="417"/>
        <end position="436"/>
    </location>
</feature>
<dbReference type="GO" id="GO:0009190">
    <property type="term" value="P:cyclic nucleotide biosynthetic process"/>
    <property type="evidence" value="ECO:0007669"/>
    <property type="project" value="InterPro"/>
</dbReference>
<dbReference type="PROSITE" id="PS50125">
    <property type="entry name" value="GUANYLATE_CYCLASE_2"/>
    <property type="match status" value="1"/>
</dbReference>
<evidence type="ECO:0000259" key="2">
    <source>
        <dbReference type="PROSITE" id="PS50125"/>
    </source>
</evidence>
<keyword evidence="1" id="KW-0812">Transmembrane</keyword>
<dbReference type="AlphaFoldDB" id="A0A0X3TKU6"/>
<proteinExistence type="predicted"/>
<dbReference type="PANTHER" id="PTHR43081">
    <property type="entry name" value="ADENYLATE CYCLASE, TERMINAL-DIFFERENTIATION SPECIFIC-RELATED"/>
    <property type="match status" value="1"/>
</dbReference>
<dbReference type="SUPFAM" id="SSF55073">
    <property type="entry name" value="Nucleotide cyclase"/>
    <property type="match status" value="1"/>
</dbReference>
<dbReference type="EMBL" id="LQBQ01000035">
    <property type="protein sequence ID" value="KUJ76358.1"/>
    <property type="molecule type" value="Genomic_DNA"/>
</dbReference>
<dbReference type="OrthoDB" id="9789782at2"/>
<comment type="caution">
    <text evidence="3">The sequence shown here is derived from an EMBL/GenBank/DDBJ whole genome shotgun (WGS) entry which is preliminary data.</text>
</comment>
<dbReference type="CDD" id="cd07302">
    <property type="entry name" value="CHD"/>
    <property type="match status" value="1"/>
</dbReference>
<protein>
    <submittedName>
        <fullName evidence="3">Guanylate cyclase</fullName>
    </submittedName>
</protein>
<dbReference type="InterPro" id="IPR050697">
    <property type="entry name" value="Adenylyl/Guanylyl_Cyclase_3/4"/>
</dbReference>
<keyword evidence="4" id="KW-1185">Reference proteome</keyword>
<evidence type="ECO:0000313" key="4">
    <source>
        <dbReference type="Proteomes" id="UP000053791"/>
    </source>
</evidence>
<accession>A0A0X3TKU6</accession>
<dbReference type="InterPro" id="IPR007890">
    <property type="entry name" value="CHASE2"/>
</dbReference>